<dbReference type="PANTHER" id="PTHR21398:SF6">
    <property type="entry name" value="AGAP007094-PA"/>
    <property type="match status" value="1"/>
</dbReference>
<dbReference type="AlphaFoldDB" id="A0AAW1CZX6"/>
<keyword evidence="2" id="KW-1185">Reference proteome</keyword>
<sequence length="144" mass="16251">MGLALPATVTGRNIATNSGILINYALPTNVTQLKLPDIATTRFGQEQILSWGIPVHVPMSVIFAHNIQFQYTPIDNYTEVQALIQNGVFRSLNFTRNHVYIMLEHLIQRESHPSECILWIICELARTPIFNSGIFGDILQLLFT</sequence>
<dbReference type="EMBL" id="JAPXFL010000008">
    <property type="protein sequence ID" value="KAK9503348.1"/>
    <property type="molecule type" value="Genomic_DNA"/>
</dbReference>
<proteinExistence type="predicted"/>
<dbReference type="Proteomes" id="UP001461498">
    <property type="component" value="Unassembled WGS sequence"/>
</dbReference>
<comment type="caution">
    <text evidence="1">The sequence shown here is derived from an EMBL/GenBank/DDBJ whole genome shotgun (WGS) entry which is preliminary data.</text>
</comment>
<accession>A0AAW1CZX6</accession>
<evidence type="ECO:0000313" key="1">
    <source>
        <dbReference type="EMBL" id="KAK9503348.1"/>
    </source>
</evidence>
<dbReference type="Pfam" id="PF07841">
    <property type="entry name" value="DM4_12"/>
    <property type="match status" value="1"/>
</dbReference>
<dbReference type="InterPro" id="IPR006631">
    <property type="entry name" value="DM4_12"/>
</dbReference>
<protein>
    <submittedName>
        <fullName evidence="1">Uncharacterized protein</fullName>
    </submittedName>
</protein>
<dbReference type="PANTHER" id="PTHR21398">
    <property type="entry name" value="AGAP007094-PA"/>
    <property type="match status" value="1"/>
</dbReference>
<organism evidence="1 2">
    <name type="scientific">Rhynocoris fuscipes</name>
    <dbReference type="NCBI Taxonomy" id="488301"/>
    <lineage>
        <taxon>Eukaryota</taxon>
        <taxon>Metazoa</taxon>
        <taxon>Ecdysozoa</taxon>
        <taxon>Arthropoda</taxon>
        <taxon>Hexapoda</taxon>
        <taxon>Insecta</taxon>
        <taxon>Pterygota</taxon>
        <taxon>Neoptera</taxon>
        <taxon>Paraneoptera</taxon>
        <taxon>Hemiptera</taxon>
        <taxon>Heteroptera</taxon>
        <taxon>Panheteroptera</taxon>
        <taxon>Cimicomorpha</taxon>
        <taxon>Reduviidae</taxon>
        <taxon>Harpactorinae</taxon>
        <taxon>Harpactorini</taxon>
        <taxon>Rhynocoris</taxon>
    </lineage>
</organism>
<name>A0AAW1CZX6_9HEMI</name>
<evidence type="ECO:0000313" key="2">
    <source>
        <dbReference type="Proteomes" id="UP001461498"/>
    </source>
</evidence>
<reference evidence="1 2" key="1">
    <citation type="submission" date="2022-12" db="EMBL/GenBank/DDBJ databases">
        <title>Chromosome-level genome assembly of true bugs.</title>
        <authorList>
            <person name="Ma L."/>
            <person name="Li H."/>
        </authorList>
    </citation>
    <scope>NUCLEOTIDE SEQUENCE [LARGE SCALE GENOMIC DNA]</scope>
    <source>
        <strain evidence="1">Lab_2022b</strain>
    </source>
</reference>
<gene>
    <name evidence="1" type="ORF">O3M35_011944</name>
</gene>